<reference evidence="1" key="1">
    <citation type="submission" date="2009-07" db="EMBL/GenBank/DDBJ databases">
        <authorList>
            <person name="Weinstock G."/>
            <person name="Sodergren E."/>
            <person name="Clifton S."/>
            <person name="Fulton L."/>
            <person name="Fulton B."/>
            <person name="Courtney L."/>
            <person name="Fronick C."/>
            <person name="Harrison M."/>
            <person name="Strong C."/>
            <person name="Farmer C."/>
            <person name="Delahaunty K."/>
            <person name="Markovic C."/>
            <person name="Hall O."/>
            <person name="Minx P."/>
            <person name="Tomlinson C."/>
            <person name="Mitreva M."/>
            <person name="Nelson J."/>
            <person name="Hou S."/>
            <person name="Wollam A."/>
            <person name="Pepin K.H."/>
            <person name="Johnson M."/>
            <person name="Bhonagiri V."/>
            <person name="Nash W.E."/>
            <person name="Warren W."/>
            <person name="Chinwalla A."/>
            <person name="Mardis E.R."/>
            <person name="Wilson R.K."/>
        </authorList>
    </citation>
    <scope>NUCLEOTIDE SEQUENCE [LARGE SCALE GENOMIC DNA]</scope>
    <source>
        <strain evidence="1">ATCC 29256</strain>
    </source>
</reference>
<accession>C6M8D0</accession>
<dbReference type="AlphaFoldDB" id="C6M8D0"/>
<sequence length="51" mass="5888">MSAFMLNYFSSLLSFPKVSSFVTALFAKIVNIRKFDYTHKVLVLLVYNPLL</sequence>
<evidence type="ECO:0000313" key="2">
    <source>
        <dbReference type="Proteomes" id="UP000005365"/>
    </source>
</evidence>
<name>C6M8D0_NEISI</name>
<evidence type="ECO:0000313" key="1">
    <source>
        <dbReference type="EMBL" id="EET43444.1"/>
    </source>
</evidence>
<comment type="caution">
    <text evidence="1">The sequence shown here is derived from an EMBL/GenBank/DDBJ whole genome shotgun (WGS) entry which is preliminary data.</text>
</comment>
<dbReference type="EMBL" id="ACKO02000020">
    <property type="protein sequence ID" value="EET43444.1"/>
    <property type="molecule type" value="Genomic_DNA"/>
</dbReference>
<dbReference type="Proteomes" id="UP000005365">
    <property type="component" value="Unassembled WGS sequence"/>
</dbReference>
<organism evidence="1 2">
    <name type="scientific">Neisseria sicca ATCC 29256</name>
    <dbReference type="NCBI Taxonomy" id="547045"/>
    <lineage>
        <taxon>Bacteria</taxon>
        <taxon>Pseudomonadati</taxon>
        <taxon>Pseudomonadota</taxon>
        <taxon>Betaproteobacteria</taxon>
        <taxon>Neisseriales</taxon>
        <taxon>Neisseriaceae</taxon>
        <taxon>Neisseria</taxon>
    </lineage>
</organism>
<protein>
    <submittedName>
        <fullName evidence="1">Uncharacterized protein</fullName>
    </submittedName>
</protein>
<proteinExistence type="predicted"/>
<keyword evidence="2" id="KW-1185">Reference proteome</keyword>
<gene>
    <name evidence="1" type="ORF">NEISICOT_02799</name>
</gene>